<dbReference type="PANTHER" id="PTHR13510">
    <property type="entry name" value="FYVE-FINGER-CONTAINING RAB5 EFFECTOR PROTEIN RABENOSYN-5-RELATED"/>
    <property type="match status" value="1"/>
</dbReference>
<comment type="caution">
    <text evidence="1">The sequence shown here is derived from an EMBL/GenBank/DDBJ whole genome shotgun (WGS) entry which is preliminary data.</text>
</comment>
<evidence type="ECO:0000313" key="2">
    <source>
        <dbReference type="Proteomes" id="UP000198211"/>
    </source>
</evidence>
<dbReference type="Proteomes" id="UP000198211">
    <property type="component" value="Unassembled WGS sequence"/>
</dbReference>
<dbReference type="OrthoDB" id="120139at2759"/>
<evidence type="ECO:0000313" key="1">
    <source>
        <dbReference type="EMBL" id="OWY97177.1"/>
    </source>
</evidence>
<dbReference type="AlphaFoldDB" id="A0A225UWK1"/>
<evidence type="ECO:0008006" key="3">
    <source>
        <dbReference type="Google" id="ProtNLM"/>
    </source>
</evidence>
<keyword evidence="2" id="KW-1185">Reference proteome</keyword>
<gene>
    <name evidence="1" type="ORF">PHMEG_00032358</name>
</gene>
<sequence>MGDLLSRREVPRSFHSVTNIEIDENEAVELPKMTWMGTVECELDDLMYGIVSQSDEVTRINSSYSGNDIQDFATLASLETSTPSDPFHGLQLKWEVNSALTKAKPVWHHRDFVYLEATGITTSSAAGQRIGYQILHSLDMRNAPELTQCKLIRGKVTIYQVFRQKSKGTVEVFAKAMVDLGGNVPASMGSFATIEAANS</sequence>
<organism evidence="1 2">
    <name type="scientific">Phytophthora megakarya</name>
    <dbReference type="NCBI Taxonomy" id="4795"/>
    <lineage>
        <taxon>Eukaryota</taxon>
        <taxon>Sar</taxon>
        <taxon>Stramenopiles</taxon>
        <taxon>Oomycota</taxon>
        <taxon>Peronosporomycetes</taxon>
        <taxon>Peronosporales</taxon>
        <taxon>Peronosporaceae</taxon>
        <taxon>Phytophthora</taxon>
    </lineage>
</organism>
<accession>A0A225UWK1</accession>
<dbReference type="PANTHER" id="PTHR13510:SF44">
    <property type="entry name" value="RABENOSYN-5"/>
    <property type="match status" value="1"/>
</dbReference>
<dbReference type="EMBL" id="NBNE01010752">
    <property type="protein sequence ID" value="OWY97177.1"/>
    <property type="molecule type" value="Genomic_DNA"/>
</dbReference>
<name>A0A225UWK1_9STRA</name>
<feature type="non-terminal residue" evidence="1">
    <location>
        <position position="199"/>
    </location>
</feature>
<proteinExistence type="predicted"/>
<dbReference type="Gene3D" id="3.30.530.20">
    <property type="match status" value="1"/>
</dbReference>
<dbReference type="InterPro" id="IPR052727">
    <property type="entry name" value="Rab4/Rab5_effector"/>
</dbReference>
<dbReference type="InterPro" id="IPR023393">
    <property type="entry name" value="START-like_dom_sf"/>
</dbReference>
<protein>
    <recommendedName>
        <fullName evidence="3">START domain-containing protein</fullName>
    </recommendedName>
</protein>
<reference evidence="2" key="1">
    <citation type="submission" date="2017-03" db="EMBL/GenBank/DDBJ databases">
        <title>Phytopthora megakarya and P. palmivora, two closely related causual agents of cacao black pod achieved similar genome size and gene model numbers by different mechanisms.</title>
        <authorList>
            <person name="Ali S."/>
            <person name="Shao J."/>
            <person name="Larry D.J."/>
            <person name="Kronmiller B."/>
            <person name="Shen D."/>
            <person name="Strem M.D."/>
            <person name="Melnick R.L."/>
            <person name="Guiltinan M.J."/>
            <person name="Tyler B.M."/>
            <person name="Meinhardt L.W."/>
            <person name="Bailey B.A."/>
        </authorList>
    </citation>
    <scope>NUCLEOTIDE SEQUENCE [LARGE SCALE GENOMIC DNA]</scope>
    <source>
        <strain evidence="2">zdho120</strain>
    </source>
</reference>